<dbReference type="Gene3D" id="2.60.40.10">
    <property type="entry name" value="Immunoglobulins"/>
    <property type="match status" value="3"/>
</dbReference>
<feature type="domain" description="Glycoside hydrolase family 2 catalytic" evidence="5">
    <location>
        <begin position="268"/>
        <end position="439"/>
    </location>
</feature>
<protein>
    <submittedName>
        <fullName evidence="9">Beta-galactosidase/beta-glucuronidase</fullName>
    </submittedName>
</protein>
<evidence type="ECO:0000259" key="8">
    <source>
        <dbReference type="Pfam" id="PF18565"/>
    </source>
</evidence>
<dbReference type="PANTHER" id="PTHR42732:SF1">
    <property type="entry name" value="BETA-MANNOSIDASE"/>
    <property type="match status" value="1"/>
</dbReference>
<dbReference type="CAZy" id="GH2">
    <property type="family name" value="Glycoside Hydrolase Family 2"/>
</dbReference>
<evidence type="ECO:0000256" key="1">
    <source>
        <dbReference type="ARBA" id="ARBA00007401"/>
    </source>
</evidence>
<dbReference type="PRINTS" id="PR00132">
    <property type="entry name" value="GLHYDRLASE2"/>
</dbReference>
<dbReference type="SUPFAM" id="SSF51445">
    <property type="entry name" value="(Trans)glycosidases"/>
    <property type="match status" value="1"/>
</dbReference>
<feature type="domain" description="Glycoside hydrolase family 2 immunoglobulin-like beta-sandwich" evidence="4">
    <location>
        <begin position="165"/>
        <end position="261"/>
    </location>
</feature>
<dbReference type="Gene3D" id="2.60.120.260">
    <property type="entry name" value="Galactose-binding domain-like"/>
    <property type="match status" value="3"/>
</dbReference>
<feature type="domain" description="Glycoside hydrolase family 2" evidence="8">
    <location>
        <begin position="664"/>
        <end position="765"/>
    </location>
</feature>
<dbReference type="CDD" id="cd04084">
    <property type="entry name" value="CBM6_xylanase-like"/>
    <property type="match status" value="1"/>
</dbReference>
<feature type="domain" description="Glycosyl hydrolases family 2 sugar binding" evidence="6">
    <location>
        <begin position="50"/>
        <end position="140"/>
    </location>
</feature>
<dbReference type="InterPro" id="IPR051913">
    <property type="entry name" value="GH2_Domain-Containing"/>
</dbReference>
<dbReference type="PANTHER" id="PTHR42732">
    <property type="entry name" value="BETA-GALACTOSIDASE"/>
    <property type="match status" value="1"/>
</dbReference>
<organism evidence="9">
    <name type="scientific">Cellulosilyticum ruminicola</name>
    <dbReference type="NCBI Taxonomy" id="425254"/>
    <lineage>
        <taxon>Bacteria</taxon>
        <taxon>Bacillati</taxon>
        <taxon>Bacillota</taxon>
        <taxon>Clostridia</taxon>
        <taxon>Lachnospirales</taxon>
        <taxon>Cellulosilyticaceae</taxon>
        <taxon>Cellulosilyticum</taxon>
    </lineage>
</organism>
<keyword evidence="3" id="KW-0326">Glycosidase</keyword>
<feature type="non-terminal residue" evidence="9">
    <location>
        <position position="1164"/>
    </location>
</feature>
<dbReference type="SUPFAM" id="SSF49785">
    <property type="entry name" value="Galactose-binding domain-like"/>
    <property type="match status" value="1"/>
</dbReference>
<keyword evidence="2" id="KW-0378">Hydrolase</keyword>
<comment type="similarity">
    <text evidence="1">Belongs to the glycosyl hydrolase 2 family.</text>
</comment>
<reference evidence="9" key="1">
    <citation type="journal article" date="2010" name="Appl. Environ. Microbiol.">
        <title>Cellulosilyticum ruminicola, a newly described rumen bacterium that possesses redundant fibrolytic-protein-encoding genes and degrades lignocellulose with multiple carbohydrate- borne fibrolytic enzymes.</title>
        <authorList>
            <person name="Cai S."/>
            <person name="Li J."/>
            <person name="Hu F.Z."/>
            <person name="Zhang K."/>
            <person name="Luo Y."/>
            <person name="Janto B."/>
            <person name="Boissy R."/>
            <person name="Ehrlich G."/>
            <person name="Dong X."/>
        </authorList>
    </citation>
    <scope>NUCLEOTIDE SEQUENCE</scope>
    <source>
        <strain evidence="9">CGMCC 1.5065</strain>
    </source>
</reference>
<feature type="domain" description="DUF4982" evidence="7">
    <location>
        <begin position="587"/>
        <end position="649"/>
    </location>
</feature>
<dbReference type="InterPro" id="IPR017853">
    <property type="entry name" value="GH"/>
</dbReference>
<dbReference type="InterPro" id="IPR040605">
    <property type="entry name" value="Glyco_hydro2_dom5"/>
</dbReference>
<evidence type="ECO:0000259" key="7">
    <source>
        <dbReference type="Pfam" id="PF16355"/>
    </source>
</evidence>
<dbReference type="InterPro" id="IPR008979">
    <property type="entry name" value="Galactose-bd-like_sf"/>
</dbReference>
<dbReference type="Pfam" id="PF18565">
    <property type="entry name" value="Glyco_hydro2_C5"/>
    <property type="match status" value="1"/>
</dbReference>
<evidence type="ECO:0000259" key="4">
    <source>
        <dbReference type="Pfam" id="PF00703"/>
    </source>
</evidence>
<dbReference type="GO" id="GO:0005975">
    <property type="term" value="P:carbohydrate metabolic process"/>
    <property type="evidence" value="ECO:0007669"/>
    <property type="project" value="InterPro"/>
</dbReference>
<dbReference type="InterPro" id="IPR032311">
    <property type="entry name" value="DUF4982"/>
</dbReference>
<dbReference type="GO" id="GO:0004553">
    <property type="term" value="F:hydrolase activity, hydrolyzing O-glycosyl compounds"/>
    <property type="evidence" value="ECO:0007669"/>
    <property type="project" value="InterPro"/>
</dbReference>
<evidence type="ECO:0000256" key="2">
    <source>
        <dbReference type="ARBA" id="ARBA00022801"/>
    </source>
</evidence>
<dbReference type="InterPro" id="IPR008964">
    <property type="entry name" value="Invasin/intimin_cell_adhesion"/>
</dbReference>
<dbReference type="InterPro" id="IPR006104">
    <property type="entry name" value="Glyco_hydro_2_N"/>
</dbReference>
<dbReference type="Pfam" id="PF00703">
    <property type="entry name" value="Glyco_hydro_2"/>
    <property type="match status" value="1"/>
</dbReference>
<dbReference type="SUPFAM" id="SSF49303">
    <property type="entry name" value="beta-Galactosidase/glucuronidase domain"/>
    <property type="match status" value="1"/>
</dbReference>
<dbReference type="PROSITE" id="PS00608">
    <property type="entry name" value="GLYCOSYL_HYDROL_F2_2"/>
    <property type="match status" value="1"/>
</dbReference>
<dbReference type="InterPro" id="IPR006102">
    <property type="entry name" value="Ig-like_GH2"/>
</dbReference>
<evidence type="ECO:0000313" key="9">
    <source>
        <dbReference type="EMBL" id="ACZ98666.1"/>
    </source>
</evidence>
<dbReference type="Pfam" id="PF02837">
    <property type="entry name" value="Glyco_hydro_2_N"/>
    <property type="match status" value="1"/>
</dbReference>
<dbReference type="Pfam" id="PF02836">
    <property type="entry name" value="Glyco_hydro_2_C"/>
    <property type="match status" value="1"/>
</dbReference>
<dbReference type="InterPro" id="IPR006103">
    <property type="entry name" value="Glyco_hydro_2_cat"/>
</dbReference>
<sequence>MSQKILFNEDWLFTKQPLDTTLQEVSALECVFKPVMIPHDWLIYDVHNLYENSTGWYKKRFVLQKREGAKYFIRFDGVYMDSTVYVNDIKIGEWKYGYSAFEMDLTEVLQNGENEIKVSVRHESPNSRWYSGAGIFRDVWFKEVESTYLVSDGIYITATPTDEALNDETIWQVEVDAEVICKEAATLSYEIIHKDLGERFVLSQEGISIAPAEEIQNVTATFYVRGPRLWDLENPNCYRLHAYLKKDDEMLQEEVVQFGFRVMEYKRESGFHLNHKHVKLNGVCEHHDLGCLGAAYNEAAMRRKFDNLRAMGVNAVRTSHNMPAENMMYLADELGFLILAEGFDMWERSKTTYDYARFFDDWYKKDVASWIRRDRNHPSIIMWSIGNEIYDTHEGVRGQEVTRMLLTEVTKHDPKKHAPVTIGSNYMAWENAQKCADIVKMAGYNYGEKYYDAHHEKYKDWITYGSETASVLQSRGIYHFPLAQSILVDEDQQCSALGNCAAIWGAKNHEFCITHERDTHYSCGQFLWSGHDYIGEPTPYQTKSCYFGQIDTAGFPKDSFYIYQAEWTDYKKSPMVHLLPYWDFNEGELIDIRICSNAPKIELFLNGISQGTYEIDHAHGKELLGNWQIPYTKGEIEAVAYDENGNIIARDCHKSFTEPAQIIMKPGKTEILADGKDLVFIEITMLDKDNNPVENANNRVAIEVSEGGMLMGLDNGDSTDYDSYKGSSKRLFSGKLLAVVAVNKSYQGQKVTIKASSIGLPDTTVDLQVLGTGLQNSKCDEGMGTGLQNSKSNTSKWGEVPIRKIEIISLSGTVLNEELREVELTAKIWPENATYDELTWQVVDDAVIPSHLAVIEPMPLEEGEKGSNQKVAKVKLKALGDGNVRVRCLAKNGKEVGCLISQLTFTITGIGTTYRNPYEFISGGTHDFTEGNVASGKEKGFATALEEQTIIGFNNIDFGSYGSDEITMPIFVFDDRAYDIEIWEGMPYEIGSTKVAQVVYQKPCIWDVYQEDTYKLNKRLKGISSIYFVFNDRAHVKGFSFKAYNRALEQLNANECDCIYGDQFKVTEDAVNEIGNNVTIAFDKMDFGEEGVSKLTICGHSPIDKNSIHLRSDNGEEKQLLEFLYSEGDVVRTYEIKKLVGVQDVAFVFLPGSNFNFKWFKFEA</sequence>
<dbReference type="InterPro" id="IPR006101">
    <property type="entry name" value="Glyco_hydro_2"/>
</dbReference>
<dbReference type="InterPro" id="IPR013783">
    <property type="entry name" value="Ig-like_fold"/>
</dbReference>
<evidence type="ECO:0000259" key="5">
    <source>
        <dbReference type="Pfam" id="PF02836"/>
    </source>
</evidence>
<dbReference type="AlphaFoldDB" id="D2KFR4"/>
<evidence type="ECO:0000259" key="6">
    <source>
        <dbReference type="Pfam" id="PF02837"/>
    </source>
</evidence>
<dbReference type="SUPFAM" id="SSF49373">
    <property type="entry name" value="Invasin/intimin cell-adhesion fragments"/>
    <property type="match status" value="1"/>
</dbReference>
<dbReference type="InterPro" id="IPR036156">
    <property type="entry name" value="Beta-gal/glucu_dom_sf"/>
</dbReference>
<dbReference type="EMBL" id="GU211342">
    <property type="protein sequence ID" value="ACZ98666.1"/>
    <property type="molecule type" value="Genomic_DNA"/>
</dbReference>
<dbReference type="Gene3D" id="3.20.20.80">
    <property type="entry name" value="Glycosidases"/>
    <property type="match status" value="1"/>
</dbReference>
<dbReference type="InterPro" id="IPR023232">
    <property type="entry name" value="Glyco_hydro_2_AS"/>
</dbReference>
<dbReference type="Pfam" id="PF16355">
    <property type="entry name" value="DUF4982"/>
    <property type="match status" value="1"/>
</dbReference>
<evidence type="ECO:0000256" key="3">
    <source>
        <dbReference type="ARBA" id="ARBA00023295"/>
    </source>
</evidence>
<proteinExistence type="inferred from homology"/>
<name>D2KFR4_9FIRM</name>
<accession>D2KFR4</accession>